<feature type="region of interest" description="Disordered" evidence="1">
    <location>
        <begin position="288"/>
        <end position="397"/>
    </location>
</feature>
<evidence type="ECO:0000313" key="3">
    <source>
        <dbReference type="EMBL" id="CBZ51684.1"/>
    </source>
</evidence>
<feature type="compositionally biased region" description="Basic and acidic residues" evidence="1">
    <location>
        <begin position="1625"/>
        <end position="1672"/>
    </location>
</feature>
<feature type="region of interest" description="Disordered" evidence="1">
    <location>
        <begin position="233"/>
        <end position="276"/>
    </location>
</feature>
<dbReference type="EMBL" id="FR823386">
    <property type="protein sequence ID" value="CBZ51684.1"/>
    <property type="molecule type" value="Genomic_DNA"/>
</dbReference>
<organism evidence="3 4">
    <name type="scientific">Neospora caninum (strain Liverpool)</name>
    <dbReference type="NCBI Taxonomy" id="572307"/>
    <lineage>
        <taxon>Eukaryota</taxon>
        <taxon>Sar</taxon>
        <taxon>Alveolata</taxon>
        <taxon>Apicomplexa</taxon>
        <taxon>Conoidasida</taxon>
        <taxon>Coccidia</taxon>
        <taxon>Eucoccidiorida</taxon>
        <taxon>Eimeriorina</taxon>
        <taxon>Sarcocystidae</taxon>
        <taxon>Neospora</taxon>
    </lineage>
</organism>
<evidence type="ECO:0000256" key="2">
    <source>
        <dbReference type="SAM" id="Phobius"/>
    </source>
</evidence>
<evidence type="ECO:0000256" key="1">
    <source>
        <dbReference type="SAM" id="MobiDB-lite"/>
    </source>
</evidence>
<dbReference type="PANTHER" id="PTHR48125">
    <property type="entry name" value="LP07818P1"/>
    <property type="match status" value="1"/>
</dbReference>
<feature type="region of interest" description="Disordered" evidence="1">
    <location>
        <begin position="95"/>
        <end position="120"/>
    </location>
</feature>
<keyword evidence="2" id="KW-0812">Transmembrane</keyword>
<keyword evidence="4" id="KW-1185">Reference proteome</keyword>
<feature type="compositionally biased region" description="Low complexity" evidence="1">
    <location>
        <begin position="255"/>
        <end position="271"/>
    </location>
</feature>
<dbReference type="PANTHER" id="PTHR48125:SF10">
    <property type="entry name" value="OS12G0136300 PROTEIN"/>
    <property type="match status" value="1"/>
</dbReference>
<proteinExistence type="predicted"/>
<feature type="compositionally biased region" description="Low complexity" evidence="1">
    <location>
        <begin position="1273"/>
        <end position="1291"/>
    </location>
</feature>
<protein>
    <recommendedName>
        <fullName evidence="5">Transmembrane protein</fullName>
    </recommendedName>
</protein>
<feature type="region of interest" description="Disordered" evidence="1">
    <location>
        <begin position="1326"/>
        <end position="1382"/>
    </location>
</feature>
<feature type="compositionally biased region" description="Low complexity" evidence="1">
    <location>
        <begin position="694"/>
        <end position="707"/>
    </location>
</feature>
<name>F0VCJ5_NEOCL</name>
<gene>
    <name evidence="3" type="ORF">NCLIV_014780</name>
</gene>
<feature type="compositionally biased region" description="Basic and acidic residues" evidence="1">
    <location>
        <begin position="1917"/>
        <end position="1940"/>
    </location>
</feature>
<accession>F0VCJ5</accession>
<feature type="transmembrane region" description="Helical" evidence="2">
    <location>
        <begin position="622"/>
        <end position="643"/>
    </location>
</feature>
<evidence type="ECO:0008006" key="5">
    <source>
        <dbReference type="Google" id="ProtNLM"/>
    </source>
</evidence>
<feature type="compositionally biased region" description="Low complexity" evidence="1">
    <location>
        <begin position="1253"/>
        <end position="1264"/>
    </location>
</feature>
<keyword evidence="2" id="KW-1133">Transmembrane helix</keyword>
<feature type="compositionally biased region" description="Basic and acidic residues" evidence="1">
    <location>
        <begin position="1801"/>
        <end position="1816"/>
    </location>
</feature>
<feature type="compositionally biased region" description="Low complexity" evidence="1">
    <location>
        <begin position="782"/>
        <end position="793"/>
    </location>
</feature>
<dbReference type="VEuPathDB" id="ToxoDB:NCLIV_014780"/>
<feature type="region of interest" description="Disordered" evidence="1">
    <location>
        <begin position="1725"/>
        <end position="1816"/>
    </location>
</feature>
<feature type="compositionally biased region" description="Basic residues" evidence="1">
    <location>
        <begin position="425"/>
        <end position="434"/>
    </location>
</feature>
<feature type="compositionally biased region" description="Low complexity" evidence="1">
    <location>
        <begin position="1171"/>
        <end position="1187"/>
    </location>
</feature>
<sequence>MASTLVFPNREPLAELQAGMASWLSAKISALGERVMDSVLDAVVQNQDLHLKNLQNMQQWNISRLVNRVVNAKYFYKQHNVEACADFDELFPSASPDPHSGCPSPSPPAPPRATSSLSSSFLVPQDPVGRLEIRIRSCSLVLFTAENGRILPPVAMLQRQQQHQQLLWQTVVHVENQEQRSPCYKMERKDAYDTNEILFDDSYEFPIRDLWTDICIDVVALKSKRHIIMKPATSSAANASPGIPAFPSSAHGHPSYRSSRSPVPSDRAAGSGSCGDLGAAGGGEVTGFGSTDVSLEPAAGAAGGDSECPEGSRLTRANSSGPAEARGGGDRGMDEGSQFGSGSCLLESPRLGATSACPAPDSEQVSGGGPSVLANPAGSPRLSAATSSSPPGAASSREGRYVYGRAILPLSAFLSSSPPQWETKRRQRPGRRKRESPFWDSLSSLRTRTPRLGRRKGPAEGEGDDGDAGRGRRSEEAAQIDACRVSRSEFWVQLFPENNKLSERKYLRPVKGFEEFGMKNPVSTLGFLHVTVAFEWAHRPTLSPLLSCLLPPSQLWVVPLKPEPHYVESFSRRCKDVLAEPPRWIDLFFHFGGHLEDRTWAGSCCWLLFWMNLLYGTCFAPFWQLPGCMFLAVALASFSYFLLRQNRFFVYSLPPGAAPTLPVAAPPLSFHTPTWAAPNSLPFFPSSRTLPVHPASSNAPSPNPTSAGSVESGGSRPHTRADAPCSIPSFPYRERREKGTHPLSAPLGDCEERSDLEDFTEDDASEDEAMSTGETASRRDAASSGAAGQGEDAPASEGDAEARGRRGAVDASHRLSNGSGDAPPRGAEDAPDVEGGGQYEVAERRQSSFERATSSAEAALATLGFSSFKPSSFSSFSKLDGLPSKEADAAEEERVRGEKEERENSSPAAWNLDDPRKEKTDVSPVSTVGAAASGNPLKDGEDAVLSLAGGRDDREEDSLLHPRRGRVSKVSSPFGDITLFVRESAKGEEGKGLKSDETWPVFADDETEPLVQEQLNKLIELATGLQIATGYISSVAEKVRYAFNWEDPFLSYASLFLLCFHCFLWCLLLYLASLVPLLVWRVCLFCGFLLFGVVTDPRVQARVDEKLQKEIHRRLESEQLRDSFSGLGNTRAAVCHAQDASNGAADFAPVSSDLRTRDVRGEETFARRRSSTSSSSSLLSRFPSSSSEGAAGKPQRGAGEAETPQPGCEAVAATPRGDREQSVGDEPGPAVGRGPSLQSLASRDKRNAVQNPAAASSHSWLAALVGPASTSPPAVASDGASAFASASQQGPSAPPDPPLSSSSSLVLAGGPLWNLLDVSNLIKRRGASSGRAVQFPPETPSPPERGREEAKPPASLEPSRTRSLGSEHPEESASAAAGQSASRTRLSLSHVSPAALAAGLPPPSQVLERTRSARITLFSYLTQETRRLCASVAEVYESILAYFPTLLRSPAAPCLRLLGVGAVVEFLHGAVLCPLVRFLESAVFTYFSLLHFWWARLPDRREIEHRLIASTQVISSLTSLLPASESPADKKGEGAAPSPVFAAVSPPSTASPLFPVDNLLFCPANRVSLAPPSGQSASASAAPVTAFLHKYFRERWEKENPLTASVYAAAPYLIPTSKKGGKLGRGVDEEPRETLDAPSRDELSGDELERHASKPAQKAREKPRAQDKDEIIARAASGGYAPEVAWFAAHLSPQELQRWQKEQAKRLPKHVPSHPLCSLSRTLSAEEFSPARASHQLAGSSGAERRKMSGREGEAPGDRASQRDERRRGDRGEAKHHSIESREDARSRSHASSSRSKTRPFKRERAGERGDRNGRVERFLGPVFGWGEDVAIVTHPARSARGVPDSFSPHGSVAEAIREPQEGKEKERSSLASALHFKDFPAFDLFFGRHKKASEGDRRRPRAEGSSGAEATHARHAAAEEPRTGREPKAEAKDPRREEGPESEGQGESLTPHGFESGVRRM</sequence>
<feature type="region of interest" description="Disordered" evidence="1">
    <location>
        <begin position="692"/>
        <end position="850"/>
    </location>
</feature>
<keyword evidence="2" id="KW-0472">Membrane</keyword>
<dbReference type="RefSeq" id="XP_003881717.1">
    <property type="nucleotide sequence ID" value="XM_003881668.1"/>
</dbReference>
<dbReference type="OMA" id="EPHYVES"/>
<dbReference type="OrthoDB" id="340611at2759"/>
<feature type="region of interest" description="Disordered" evidence="1">
    <location>
        <begin position="1699"/>
        <end position="1718"/>
    </location>
</feature>
<feature type="compositionally biased region" description="Low complexity" evidence="1">
    <location>
        <begin position="1372"/>
        <end position="1382"/>
    </location>
</feature>
<feature type="compositionally biased region" description="Basic and acidic residues" evidence="1">
    <location>
        <begin position="1856"/>
        <end position="1869"/>
    </location>
</feature>
<feature type="compositionally biased region" description="Basic and acidic residues" evidence="1">
    <location>
        <begin position="883"/>
        <end position="904"/>
    </location>
</feature>
<feature type="compositionally biased region" description="Basic and acidic residues" evidence="1">
    <location>
        <begin position="1743"/>
        <end position="1787"/>
    </location>
</feature>
<feature type="transmembrane region" description="Helical" evidence="2">
    <location>
        <begin position="1078"/>
        <end position="1099"/>
    </location>
</feature>
<feature type="region of interest" description="Disordered" evidence="1">
    <location>
        <begin position="1889"/>
        <end position="1962"/>
    </location>
</feature>
<feature type="compositionally biased region" description="Basic and acidic residues" evidence="1">
    <location>
        <begin position="800"/>
        <end position="813"/>
    </location>
</feature>
<feature type="region of interest" description="Disordered" evidence="1">
    <location>
        <begin position="1840"/>
        <end position="1872"/>
    </location>
</feature>
<feature type="compositionally biased region" description="Low complexity" evidence="1">
    <location>
        <begin position="383"/>
        <end position="396"/>
    </location>
</feature>
<feature type="transmembrane region" description="Helical" evidence="2">
    <location>
        <begin position="1049"/>
        <end position="1072"/>
    </location>
</feature>
<feature type="region of interest" description="Disordered" evidence="1">
    <location>
        <begin position="416"/>
        <end position="478"/>
    </location>
</feature>
<feature type="compositionally biased region" description="Basic and acidic residues" evidence="1">
    <location>
        <begin position="467"/>
        <end position="476"/>
    </location>
</feature>
<feature type="region of interest" description="Disordered" evidence="1">
    <location>
        <begin position="1618"/>
        <end position="1674"/>
    </location>
</feature>
<dbReference type="GeneID" id="13444151"/>
<dbReference type="Proteomes" id="UP000007494">
    <property type="component" value="Chromosome V"/>
</dbReference>
<feature type="compositionally biased region" description="Acidic residues" evidence="1">
    <location>
        <begin position="752"/>
        <end position="769"/>
    </location>
</feature>
<feature type="region of interest" description="Disordered" evidence="1">
    <location>
        <begin position="874"/>
        <end position="943"/>
    </location>
</feature>
<evidence type="ECO:0000313" key="4">
    <source>
        <dbReference type="Proteomes" id="UP000007494"/>
    </source>
</evidence>
<dbReference type="InParanoid" id="F0VCJ5"/>
<feature type="region of interest" description="Disordered" evidence="1">
    <location>
        <begin position="1158"/>
        <end position="1306"/>
    </location>
</feature>
<reference evidence="4" key="1">
    <citation type="journal article" date="2012" name="PLoS Pathog.">
        <title>Comparative genomics of the apicomplexan parasites Toxoplasma gondii and Neospora caninum: Coccidia differing in host range and transmission strategy.</title>
        <authorList>
            <person name="Reid A.J."/>
            <person name="Vermont S.J."/>
            <person name="Cotton J.A."/>
            <person name="Harris D."/>
            <person name="Hill-Cawthorne G.A."/>
            <person name="Konen-Waisman S."/>
            <person name="Latham S.M."/>
            <person name="Mourier T."/>
            <person name="Norton R."/>
            <person name="Quail M.A."/>
            <person name="Sanders M."/>
            <person name="Shanmugam D."/>
            <person name="Sohal A."/>
            <person name="Wasmuth J.D."/>
            <person name="Brunk B."/>
            <person name="Grigg M.E."/>
            <person name="Howard J.C."/>
            <person name="Parkinson J."/>
            <person name="Roos D.S."/>
            <person name="Trees A.J."/>
            <person name="Berriman M."/>
            <person name="Pain A."/>
            <person name="Wastling J.M."/>
        </authorList>
    </citation>
    <scope>NUCLEOTIDE SEQUENCE [LARGE SCALE GENOMIC DNA]</scope>
    <source>
        <strain evidence="4">Liverpool</strain>
    </source>
</reference>
<dbReference type="eggNOG" id="ENOG502S9H6">
    <property type="taxonomic scope" value="Eukaryota"/>
</dbReference>